<dbReference type="Proteomes" id="UP000215914">
    <property type="component" value="Unassembled WGS sequence"/>
</dbReference>
<evidence type="ECO:0000256" key="1">
    <source>
        <dbReference type="SAM" id="MobiDB-lite"/>
    </source>
</evidence>
<feature type="compositionally biased region" description="Polar residues" evidence="1">
    <location>
        <begin position="7"/>
        <end position="18"/>
    </location>
</feature>
<dbReference type="AlphaFoldDB" id="A0A9K3N553"/>
<feature type="compositionally biased region" description="Polar residues" evidence="1">
    <location>
        <begin position="27"/>
        <end position="45"/>
    </location>
</feature>
<sequence>MMPLGSVVTNHPSLQPGTNHLFDNEPSVRTGTMDPNTPIGTNGFSPNAKCP</sequence>
<reference evidence="2" key="1">
    <citation type="journal article" date="2017" name="Nature">
        <title>The sunflower genome provides insights into oil metabolism, flowering and Asterid evolution.</title>
        <authorList>
            <person name="Badouin H."/>
            <person name="Gouzy J."/>
            <person name="Grassa C.J."/>
            <person name="Murat F."/>
            <person name="Staton S.E."/>
            <person name="Cottret L."/>
            <person name="Lelandais-Briere C."/>
            <person name="Owens G.L."/>
            <person name="Carrere S."/>
            <person name="Mayjonade B."/>
            <person name="Legrand L."/>
            <person name="Gill N."/>
            <person name="Kane N.C."/>
            <person name="Bowers J.E."/>
            <person name="Hubner S."/>
            <person name="Bellec A."/>
            <person name="Berard A."/>
            <person name="Berges H."/>
            <person name="Blanchet N."/>
            <person name="Boniface M.C."/>
            <person name="Brunel D."/>
            <person name="Catrice O."/>
            <person name="Chaidir N."/>
            <person name="Claudel C."/>
            <person name="Donnadieu C."/>
            <person name="Faraut T."/>
            <person name="Fievet G."/>
            <person name="Helmstetter N."/>
            <person name="King M."/>
            <person name="Knapp S.J."/>
            <person name="Lai Z."/>
            <person name="Le Paslier M.C."/>
            <person name="Lippi Y."/>
            <person name="Lorenzon L."/>
            <person name="Mandel J.R."/>
            <person name="Marage G."/>
            <person name="Marchand G."/>
            <person name="Marquand E."/>
            <person name="Bret-Mestries E."/>
            <person name="Morien E."/>
            <person name="Nambeesan S."/>
            <person name="Nguyen T."/>
            <person name="Pegot-Espagnet P."/>
            <person name="Pouilly N."/>
            <person name="Raftis F."/>
            <person name="Sallet E."/>
            <person name="Schiex T."/>
            <person name="Thomas J."/>
            <person name="Vandecasteele C."/>
            <person name="Vares D."/>
            <person name="Vear F."/>
            <person name="Vautrin S."/>
            <person name="Crespi M."/>
            <person name="Mangin B."/>
            <person name="Burke J.M."/>
            <person name="Salse J."/>
            <person name="Munos S."/>
            <person name="Vincourt P."/>
            <person name="Rieseberg L.H."/>
            <person name="Langlade N.B."/>
        </authorList>
    </citation>
    <scope>NUCLEOTIDE SEQUENCE</scope>
    <source>
        <tissue evidence="2">Leaves</tissue>
    </source>
</reference>
<accession>A0A9K3N553</accession>
<dbReference type="Gramene" id="mRNA:HanXRQr2_Chr10g0449841">
    <property type="protein sequence ID" value="mRNA:HanXRQr2_Chr10g0449841"/>
    <property type="gene ID" value="HanXRQr2_Chr10g0449841"/>
</dbReference>
<evidence type="ECO:0000313" key="2">
    <source>
        <dbReference type="EMBL" id="KAF5787175.1"/>
    </source>
</evidence>
<gene>
    <name evidence="2" type="ORF">HanXRQr2_Chr10g0449841</name>
</gene>
<keyword evidence="3" id="KW-1185">Reference proteome</keyword>
<reference evidence="2" key="2">
    <citation type="submission" date="2020-06" db="EMBL/GenBank/DDBJ databases">
        <title>Helianthus annuus Genome sequencing and assembly Release 2.</title>
        <authorList>
            <person name="Gouzy J."/>
            <person name="Langlade N."/>
            <person name="Munos S."/>
        </authorList>
    </citation>
    <scope>NUCLEOTIDE SEQUENCE</scope>
    <source>
        <tissue evidence="2">Leaves</tissue>
    </source>
</reference>
<proteinExistence type="predicted"/>
<organism evidence="2 3">
    <name type="scientific">Helianthus annuus</name>
    <name type="common">Common sunflower</name>
    <dbReference type="NCBI Taxonomy" id="4232"/>
    <lineage>
        <taxon>Eukaryota</taxon>
        <taxon>Viridiplantae</taxon>
        <taxon>Streptophyta</taxon>
        <taxon>Embryophyta</taxon>
        <taxon>Tracheophyta</taxon>
        <taxon>Spermatophyta</taxon>
        <taxon>Magnoliopsida</taxon>
        <taxon>eudicotyledons</taxon>
        <taxon>Gunneridae</taxon>
        <taxon>Pentapetalae</taxon>
        <taxon>asterids</taxon>
        <taxon>campanulids</taxon>
        <taxon>Asterales</taxon>
        <taxon>Asteraceae</taxon>
        <taxon>Asteroideae</taxon>
        <taxon>Heliantheae alliance</taxon>
        <taxon>Heliantheae</taxon>
        <taxon>Helianthus</taxon>
    </lineage>
</organism>
<comment type="caution">
    <text evidence="2">The sequence shown here is derived from an EMBL/GenBank/DDBJ whole genome shotgun (WGS) entry which is preliminary data.</text>
</comment>
<dbReference type="EMBL" id="MNCJ02000325">
    <property type="protein sequence ID" value="KAF5787175.1"/>
    <property type="molecule type" value="Genomic_DNA"/>
</dbReference>
<name>A0A9K3N553_HELAN</name>
<feature type="region of interest" description="Disordered" evidence="1">
    <location>
        <begin position="1"/>
        <end position="51"/>
    </location>
</feature>
<protein>
    <submittedName>
        <fullName evidence="2">Uncharacterized protein</fullName>
    </submittedName>
</protein>
<evidence type="ECO:0000313" key="3">
    <source>
        <dbReference type="Proteomes" id="UP000215914"/>
    </source>
</evidence>